<dbReference type="InterPro" id="IPR050180">
    <property type="entry name" value="RNR_Ribonuclease"/>
</dbReference>
<dbReference type="InterPro" id="IPR012340">
    <property type="entry name" value="NA-bd_OB-fold"/>
</dbReference>
<dbReference type="AlphaFoldDB" id="A0A507FB28"/>
<gene>
    <name evidence="2" type="ORF">CcCBS67573_g05335</name>
</gene>
<accession>A0A507FB28</accession>
<dbReference type="InterPro" id="IPR001900">
    <property type="entry name" value="RNase_II/R"/>
</dbReference>
<organism evidence="2 3">
    <name type="scientific">Chytriomyces confervae</name>
    <dbReference type="NCBI Taxonomy" id="246404"/>
    <lineage>
        <taxon>Eukaryota</taxon>
        <taxon>Fungi</taxon>
        <taxon>Fungi incertae sedis</taxon>
        <taxon>Chytridiomycota</taxon>
        <taxon>Chytridiomycota incertae sedis</taxon>
        <taxon>Chytridiomycetes</taxon>
        <taxon>Chytridiales</taxon>
        <taxon>Chytriomycetaceae</taxon>
        <taxon>Chytriomyces</taxon>
    </lineage>
</organism>
<name>A0A507FB28_9FUNG</name>
<evidence type="ECO:0000313" key="3">
    <source>
        <dbReference type="Proteomes" id="UP000320333"/>
    </source>
</evidence>
<evidence type="ECO:0000259" key="1">
    <source>
        <dbReference type="SMART" id="SM00955"/>
    </source>
</evidence>
<dbReference type="SMART" id="SM00955">
    <property type="entry name" value="RNB"/>
    <property type="match status" value="1"/>
</dbReference>
<dbReference type="Proteomes" id="UP000320333">
    <property type="component" value="Unassembled WGS sequence"/>
</dbReference>
<dbReference type="PANTHER" id="PTHR23355">
    <property type="entry name" value="RIBONUCLEASE"/>
    <property type="match status" value="1"/>
</dbReference>
<dbReference type="GO" id="GO:0000932">
    <property type="term" value="C:P-body"/>
    <property type="evidence" value="ECO:0007669"/>
    <property type="project" value="TreeGrafter"/>
</dbReference>
<feature type="domain" description="RNB" evidence="1">
    <location>
        <begin position="430"/>
        <end position="814"/>
    </location>
</feature>
<dbReference type="GO" id="GO:0003723">
    <property type="term" value="F:RNA binding"/>
    <property type="evidence" value="ECO:0007669"/>
    <property type="project" value="InterPro"/>
</dbReference>
<evidence type="ECO:0000313" key="2">
    <source>
        <dbReference type="EMBL" id="TPX73394.1"/>
    </source>
</evidence>
<dbReference type="SUPFAM" id="SSF50249">
    <property type="entry name" value="Nucleic acid-binding proteins"/>
    <property type="match status" value="1"/>
</dbReference>
<dbReference type="OrthoDB" id="2285229at2759"/>
<dbReference type="PANTHER" id="PTHR23355:SF65">
    <property type="entry name" value="EXORIBONUCLEASE CYT-4, PUTATIVE (AFU_ORTHOLOGUE AFUA_7G01550)-RELATED"/>
    <property type="match status" value="1"/>
</dbReference>
<proteinExistence type="predicted"/>
<comment type="caution">
    <text evidence="2">The sequence shown here is derived from an EMBL/GenBank/DDBJ whole genome shotgun (WGS) entry which is preliminary data.</text>
</comment>
<dbReference type="GO" id="GO:0000175">
    <property type="term" value="F:3'-5'-RNA exonuclease activity"/>
    <property type="evidence" value="ECO:0007669"/>
    <property type="project" value="TreeGrafter"/>
</dbReference>
<sequence length="987" mass="108986">MRLFSTCLATRRSMVVAVGDLAQVRREPLVVVRAPTLDDPFFVSLASTGHSVRHSSRDVGFVSRSWAYSHKPSAESEIASKALGLDNDGQALLTAAELNPAVLDHLARFDGAVNRNMFTNRTRLAAIYPHFRDAKARNISIREAAEWAFGTDPSPAELYATHSYLMRNPKWFNPIGGALSSAADAEDARFSLQDETDVEDLVWIEKQAKGTKPGKELESFLEKASILVNKASVSVSDGGESNENELMAQLEFSESDQRFIRAIQSAAYAPSTPYSQNPYTDLVNRGILSRLPCGYSNRPSFKSSNSGPTASGRGSDALRLLKDLGVIAQWENASVAAAKGDFILDSVDGHGITDWADEAVEESKMWADRLLRESPPFYTAGSPSEPRAVGMDVKAPRSESLACAIRERTVAPLSDPTDTFPLQDAFESKRRDFGDMPVYVIDSPTAQELDDGISIEKTAEGIWMHAHIADPTAYLPPSHPLSVLAQLRGGSMYLPERHYPMLPDILSTARFNLGKSHCAMTFSCRLGADGEIVDYKVAPSIIRNIKILHYRTVNQVLDWSQVYGMSKAPEDRMPWVNKALKELQMSVNSASPAQQLDEKSVSELKDLQKLAYSHLQMRISRGGFSSDQPSLSVKVSPYPLPISPQSPKRPFEFSKSQPAPPLVMLDPNQANHLEPSSNLVSECMILANRVASKFCADNNLPAIYRGQNPLKPAGEHQAIVNEALDSVDPISGVMPYNHFRGILPFFSSASITTVPAPHFSLGIRGRSSPMVPSNPNHQSSSDSNDFIGYMKVTSPLRRYKDMMLHWTMKNHLLGKRDVLFSQDTVLRLATRLHELEKRMDKVSNASEKFWALEWIRRREVLWRSGAAEDVVYAGVKPDVDGVGIAMPSDVRGKYVVWSDDYRRNCEWGLARGAQWEASMSNRCLQPVYQFVLNSNQGSSKFGLGILGDLGGVFARVELKSRRFPGEVFSCVVDTVDPAAGVLVVKEL</sequence>
<dbReference type="Pfam" id="PF00773">
    <property type="entry name" value="RNB"/>
    <property type="match status" value="1"/>
</dbReference>
<protein>
    <recommendedName>
        <fullName evidence="1">RNB domain-containing protein</fullName>
    </recommendedName>
</protein>
<keyword evidence="3" id="KW-1185">Reference proteome</keyword>
<dbReference type="STRING" id="246404.A0A507FB28"/>
<dbReference type="GO" id="GO:0006402">
    <property type="term" value="P:mRNA catabolic process"/>
    <property type="evidence" value="ECO:0007669"/>
    <property type="project" value="TreeGrafter"/>
</dbReference>
<dbReference type="EMBL" id="QEAP01000188">
    <property type="protein sequence ID" value="TPX73394.1"/>
    <property type="molecule type" value="Genomic_DNA"/>
</dbReference>
<reference evidence="2 3" key="1">
    <citation type="journal article" date="2019" name="Sci. Rep.">
        <title>Comparative genomics of chytrid fungi reveal insights into the obligate biotrophic and pathogenic lifestyle of Synchytrium endobioticum.</title>
        <authorList>
            <person name="van de Vossenberg B.T.L.H."/>
            <person name="Warris S."/>
            <person name="Nguyen H.D.T."/>
            <person name="van Gent-Pelzer M.P.E."/>
            <person name="Joly D.L."/>
            <person name="van de Geest H.C."/>
            <person name="Bonants P.J.M."/>
            <person name="Smith D.S."/>
            <person name="Levesque C.A."/>
            <person name="van der Lee T.A.J."/>
        </authorList>
    </citation>
    <scope>NUCLEOTIDE SEQUENCE [LARGE SCALE GENOMIC DNA]</scope>
    <source>
        <strain evidence="2 3">CBS 675.73</strain>
    </source>
</reference>